<keyword evidence="2" id="KW-0378">Hydrolase</keyword>
<dbReference type="SUPFAM" id="SSF51445">
    <property type="entry name" value="(Trans)glycosidases"/>
    <property type="match status" value="1"/>
</dbReference>
<dbReference type="SUPFAM" id="SSF49299">
    <property type="entry name" value="PKD domain"/>
    <property type="match status" value="1"/>
</dbReference>
<dbReference type="CDD" id="cd06548">
    <property type="entry name" value="GH18_chitinase"/>
    <property type="match status" value="1"/>
</dbReference>
<dbReference type="InterPro" id="IPR001579">
    <property type="entry name" value="Glyco_hydro_18_chit_AS"/>
</dbReference>
<organism evidence="9 10">
    <name type="scientific">Haloarcula amylolytica JCM 13557</name>
    <dbReference type="NCBI Taxonomy" id="1227452"/>
    <lineage>
        <taxon>Archaea</taxon>
        <taxon>Methanobacteriati</taxon>
        <taxon>Methanobacteriota</taxon>
        <taxon>Stenosarchaea group</taxon>
        <taxon>Halobacteria</taxon>
        <taxon>Halobacteriales</taxon>
        <taxon>Haloarculaceae</taxon>
        <taxon>Haloarcula</taxon>
    </lineage>
</organism>
<dbReference type="InterPro" id="IPR017853">
    <property type="entry name" value="GH"/>
</dbReference>
<dbReference type="EMBL" id="AOLW01000074">
    <property type="protein sequence ID" value="EMA13318.1"/>
    <property type="molecule type" value="Genomic_DNA"/>
</dbReference>
<dbReference type="PROSITE" id="PS51910">
    <property type="entry name" value="GH18_2"/>
    <property type="match status" value="1"/>
</dbReference>
<dbReference type="GO" id="GO:0005975">
    <property type="term" value="P:carbohydrate metabolic process"/>
    <property type="evidence" value="ECO:0007669"/>
    <property type="project" value="InterPro"/>
</dbReference>
<keyword evidence="5" id="KW-0326">Glycosidase</keyword>
<dbReference type="Pfam" id="PF18911">
    <property type="entry name" value="PKD_4"/>
    <property type="match status" value="1"/>
</dbReference>
<keyword evidence="10" id="KW-1185">Reference proteome</keyword>
<dbReference type="SMART" id="SM00495">
    <property type="entry name" value="ChtBD3"/>
    <property type="match status" value="2"/>
</dbReference>
<evidence type="ECO:0000259" key="8">
    <source>
        <dbReference type="PROSITE" id="PS51910"/>
    </source>
</evidence>
<dbReference type="GO" id="GO:0030246">
    <property type="term" value="F:carbohydrate binding"/>
    <property type="evidence" value="ECO:0007669"/>
    <property type="project" value="InterPro"/>
</dbReference>
<dbReference type="Pfam" id="PF00704">
    <property type="entry name" value="Glyco_hydro_18"/>
    <property type="match status" value="1"/>
</dbReference>
<dbReference type="InterPro" id="IPR000601">
    <property type="entry name" value="PKD_dom"/>
</dbReference>
<evidence type="ECO:0000313" key="10">
    <source>
        <dbReference type="Proteomes" id="UP000011623"/>
    </source>
</evidence>
<dbReference type="CDD" id="cd12215">
    <property type="entry name" value="ChiC_BD"/>
    <property type="match status" value="2"/>
</dbReference>
<proteinExistence type="inferred from homology"/>
<dbReference type="InterPro" id="IPR011583">
    <property type="entry name" value="Chitinase_II/V-like_cat"/>
</dbReference>
<dbReference type="SMART" id="SM00089">
    <property type="entry name" value="PKD"/>
    <property type="match status" value="1"/>
</dbReference>
<dbReference type="Proteomes" id="UP000011623">
    <property type="component" value="Unassembled WGS sequence"/>
</dbReference>
<gene>
    <name evidence="9" type="ORF">C442_21046</name>
</gene>
<dbReference type="AlphaFoldDB" id="M0JXX7"/>
<evidence type="ECO:0000256" key="3">
    <source>
        <dbReference type="ARBA" id="ARBA00023024"/>
    </source>
</evidence>
<dbReference type="PROSITE" id="PS50093">
    <property type="entry name" value="PKD"/>
    <property type="match status" value="1"/>
</dbReference>
<dbReference type="GO" id="GO:0004553">
    <property type="term" value="F:hydrolase activity, hydrolyzing O-glycosyl compounds"/>
    <property type="evidence" value="ECO:0007669"/>
    <property type="project" value="InterPro"/>
</dbReference>
<dbReference type="SMART" id="SM00636">
    <property type="entry name" value="Glyco_18"/>
    <property type="match status" value="1"/>
</dbReference>
<evidence type="ECO:0000256" key="2">
    <source>
        <dbReference type="ARBA" id="ARBA00022801"/>
    </source>
</evidence>
<comment type="caution">
    <text evidence="9">The sequence shown here is derived from an EMBL/GenBank/DDBJ whole genome shotgun (WGS) entry which is preliminary data.</text>
</comment>
<dbReference type="InterPro" id="IPR003610">
    <property type="entry name" value="CBM5/12"/>
</dbReference>
<dbReference type="InterPro" id="IPR035986">
    <property type="entry name" value="PKD_dom_sf"/>
</dbReference>
<dbReference type="InterPro" id="IPR022409">
    <property type="entry name" value="PKD/Chitinase_dom"/>
</dbReference>
<dbReference type="CDD" id="cd00146">
    <property type="entry name" value="PKD"/>
    <property type="match status" value="1"/>
</dbReference>
<keyword evidence="3" id="KW-0146">Chitin degradation</keyword>
<keyword evidence="3" id="KW-0624">Polysaccharide degradation</keyword>
<dbReference type="SUPFAM" id="SSF54556">
    <property type="entry name" value="Chitinase insertion domain"/>
    <property type="match status" value="1"/>
</dbReference>
<dbReference type="Pfam" id="PF02839">
    <property type="entry name" value="CBM_5_12"/>
    <property type="match status" value="1"/>
</dbReference>
<accession>M0JXX7</accession>
<dbReference type="GO" id="GO:0005576">
    <property type="term" value="C:extracellular region"/>
    <property type="evidence" value="ECO:0007669"/>
    <property type="project" value="InterPro"/>
</dbReference>
<dbReference type="Gene3D" id="3.20.20.80">
    <property type="entry name" value="Glycosidases"/>
    <property type="match status" value="1"/>
</dbReference>
<protein>
    <submittedName>
        <fullName evidence="9">Chitinase</fullName>
    </submittedName>
</protein>
<dbReference type="Gene3D" id="2.10.10.20">
    <property type="entry name" value="Carbohydrate-binding module superfamily 5/12"/>
    <property type="match status" value="2"/>
</dbReference>
<evidence type="ECO:0000259" key="7">
    <source>
        <dbReference type="PROSITE" id="PS50093"/>
    </source>
</evidence>
<dbReference type="InterPro" id="IPR029070">
    <property type="entry name" value="Chitinase_insertion_sf"/>
</dbReference>
<name>M0JXX7_9EURY</name>
<dbReference type="InterPro" id="IPR050314">
    <property type="entry name" value="Glycosyl_Hydrlase_18"/>
</dbReference>
<dbReference type="PATRIC" id="fig|1227452.3.peg.4145"/>
<dbReference type="SUPFAM" id="SSF51055">
    <property type="entry name" value="Carbohydrate binding domain"/>
    <property type="match status" value="2"/>
</dbReference>
<dbReference type="PANTHER" id="PTHR11177:SF317">
    <property type="entry name" value="CHITINASE 12-RELATED"/>
    <property type="match status" value="1"/>
</dbReference>
<feature type="domain" description="PKD" evidence="7">
    <location>
        <begin position="116"/>
        <end position="178"/>
    </location>
</feature>
<evidence type="ECO:0000256" key="1">
    <source>
        <dbReference type="ARBA" id="ARBA00009121"/>
    </source>
</evidence>
<evidence type="ECO:0000313" key="9">
    <source>
        <dbReference type="EMBL" id="EMA13318.1"/>
    </source>
</evidence>
<comment type="similarity">
    <text evidence="1">Belongs to the glycosyl hydrolase 18 family. Chitinase class II subfamily.</text>
</comment>
<evidence type="ECO:0000256" key="5">
    <source>
        <dbReference type="ARBA" id="ARBA00023295"/>
    </source>
</evidence>
<dbReference type="Gene3D" id="2.60.40.10">
    <property type="entry name" value="Immunoglobulins"/>
    <property type="match status" value="1"/>
</dbReference>
<dbReference type="InterPro" id="IPR001223">
    <property type="entry name" value="Glyco_hydro18_cat"/>
</dbReference>
<dbReference type="GO" id="GO:0008061">
    <property type="term" value="F:chitin binding"/>
    <property type="evidence" value="ECO:0007669"/>
    <property type="project" value="InterPro"/>
</dbReference>
<dbReference type="GO" id="GO:0006032">
    <property type="term" value="P:chitin catabolic process"/>
    <property type="evidence" value="ECO:0007669"/>
    <property type="project" value="UniProtKB-KW"/>
</dbReference>
<dbReference type="SMR" id="M0JXX7"/>
<dbReference type="InterPro" id="IPR036573">
    <property type="entry name" value="CBM_sf_5/12"/>
</dbReference>
<reference evidence="9 10" key="1">
    <citation type="journal article" date="2014" name="PLoS Genet.">
        <title>Phylogenetically driven sequencing of extremely halophilic archaea reveals strategies for static and dynamic osmo-response.</title>
        <authorList>
            <person name="Becker E.A."/>
            <person name="Seitzer P.M."/>
            <person name="Tritt A."/>
            <person name="Larsen D."/>
            <person name="Krusor M."/>
            <person name="Yao A.I."/>
            <person name="Wu D."/>
            <person name="Madern D."/>
            <person name="Eisen J.A."/>
            <person name="Darling A.E."/>
            <person name="Facciotti M.T."/>
        </authorList>
    </citation>
    <scope>NUCLEOTIDE SEQUENCE [LARGE SCALE GENOMIC DNA]</scope>
    <source>
        <strain evidence="9 10">JCM 13557</strain>
    </source>
</reference>
<keyword evidence="4" id="KW-0119">Carbohydrate metabolism</keyword>
<dbReference type="InterPro" id="IPR013783">
    <property type="entry name" value="Ig-like_fold"/>
</dbReference>
<dbReference type="PROSITE" id="PS01095">
    <property type="entry name" value="GH18_1"/>
    <property type="match status" value="1"/>
</dbReference>
<feature type="domain" description="GH18" evidence="8">
    <location>
        <begin position="184"/>
        <end position="553"/>
    </location>
</feature>
<dbReference type="PANTHER" id="PTHR11177">
    <property type="entry name" value="CHITINASE"/>
    <property type="match status" value="1"/>
</dbReference>
<feature type="region of interest" description="Disordered" evidence="6">
    <location>
        <begin position="22"/>
        <end position="48"/>
    </location>
</feature>
<evidence type="ECO:0000256" key="6">
    <source>
        <dbReference type="SAM" id="MobiDB-lite"/>
    </source>
</evidence>
<sequence>MKYDGYIWEAKWWTKGTEPATGKDVWKRIGPVDDGNSGDDGNSDDPPAWDAEATYTGGDRVRHEGYIWEAKWWTRGDEPSADANMWKQIREVDDSDGDGLTANLGVNESVVAPGAEIEFDASGSDGDIETYEWSFGDGSDASGVTVTHTFDTAGEYTVELVVTDESGETSTDSATVTVADMPDKRVTGYYMQWSQWDREYYPGDIPLDQVTHVNYAFLTVNQNGAVDYIQQNAAMRVLEPESWHDHTGFDELVDDPTTKFLFSIGGWNDSKYFSNAAESQESRERFASTAIEIMRKHNFDGLDIDWEYPGGGGKSDNIVRDGDKERFSKLLREVRSQLDEAESEDGQEYLLTAALSADQKKNQGLNHDDNAELLDYLNVMTYDYHGAFDENTNHQSPLYGTDDDPSPRADDFYVDASMSYWTDTAFDSKQLSIGLPFYGRSFGNVASKDNNGLYQPFEGSPDGTWGQDNGIMEFWDIKNNLAPSDKYAESWDDTAKVPWIYSESEDILVSYDNARSVGLKTEYAIENDFGGMMFWTFSGDKNEVLLDAIHENL</sequence>
<dbReference type="Gene3D" id="3.10.50.10">
    <property type="match status" value="1"/>
</dbReference>
<evidence type="ECO:0000256" key="4">
    <source>
        <dbReference type="ARBA" id="ARBA00023277"/>
    </source>
</evidence>